<evidence type="ECO:0000313" key="3">
    <source>
        <dbReference type="Proteomes" id="UP000288929"/>
    </source>
</evidence>
<dbReference type="Proteomes" id="UP000288929">
    <property type="component" value="Chromosome"/>
</dbReference>
<keyword evidence="1" id="KW-0472">Membrane</keyword>
<dbReference type="AlphaFoldDB" id="A0A410WAF2"/>
<keyword evidence="1" id="KW-0812">Transmembrane</keyword>
<feature type="transmembrane region" description="Helical" evidence="1">
    <location>
        <begin position="76"/>
        <end position="94"/>
    </location>
</feature>
<keyword evidence="1" id="KW-1133">Transmembrane helix</keyword>
<dbReference type="OrthoDB" id="5966662at2"/>
<dbReference type="Pfam" id="PF10825">
    <property type="entry name" value="DUF2752"/>
    <property type="match status" value="1"/>
</dbReference>
<name>A0A410WAF2_9CORY</name>
<evidence type="ECO:0000313" key="2">
    <source>
        <dbReference type="EMBL" id="QAU52953.1"/>
    </source>
</evidence>
<dbReference type="EMBL" id="CP035299">
    <property type="protein sequence ID" value="QAU52953.1"/>
    <property type="molecule type" value="Genomic_DNA"/>
</dbReference>
<dbReference type="InterPro" id="IPR021215">
    <property type="entry name" value="DUF2752"/>
</dbReference>
<evidence type="ECO:0008006" key="4">
    <source>
        <dbReference type="Google" id="ProtNLM"/>
    </source>
</evidence>
<gene>
    <name evidence="2" type="ORF">CPELA_08490</name>
</gene>
<protein>
    <recommendedName>
        <fullName evidence="4">DUF2752 domain-containing protein</fullName>
    </recommendedName>
</protein>
<evidence type="ECO:0000256" key="1">
    <source>
        <dbReference type="SAM" id="Phobius"/>
    </source>
</evidence>
<dbReference type="RefSeq" id="WP_128890330.1">
    <property type="nucleotide sequence ID" value="NZ_BMCX01000002.1"/>
</dbReference>
<sequence length="137" mass="14738">MPKASTTPALRLLGIAGATGAAVLLLRLADPTTPGGPIPVCPSKTLFGVCCPLCGASRMVVALSEGDLVQAAHMNALLLLFLPFLAWSVLAWAFRRSGRDIPSWERWPGALTLVLSATMIWFLLRNLPFPPFTILWV</sequence>
<proteinExistence type="predicted"/>
<organism evidence="2 3">
    <name type="scientific">Corynebacterium pelargi</name>
    <dbReference type="NCBI Taxonomy" id="1471400"/>
    <lineage>
        <taxon>Bacteria</taxon>
        <taxon>Bacillati</taxon>
        <taxon>Actinomycetota</taxon>
        <taxon>Actinomycetes</taxon>
        <taxon>Mycobacteriales</taxon>
        <taxon>Corynebacteriaceae</taxon>
        <taxon>Corynebacterium</taxon>
    </lineage>
</organism>
<feature type="transmembrane region" description="Helical" evidence="1">
    <location>
        <begin position="106"/>
        <end position="124"/>
    </location>
</feature>
<accession>A0A410WAF2</accession>
<dbReference type="KEGG" id="cpeg:CPELA_08490"/>
<keyword evidence="3" id="KW-1185">Reference proteome</keyword>
<reference evidence="2 3" key="1">
    <citation type="submission" date="2019-01" db="EMBL/GenBank/DDBJ databases">
        <authorList>
            <person name="Ruckert C."/>
            <person name="Busche T."/>
            <person name="Kalinowski J."/>
        </authorList>
    </citation>
    <scope>NUCLEOTIDE SEQUENCE [LARGE SCALE GENOMIC DNA]</scope>
    <source>
        <strain evidence="2 3">136/3</strain>
    </source>
</reference>